<proteinExistence type="predicted"/>
<comment type="caution">
    <text evidence="1">The sequence shown here is derived from an EMBL/GenBank/DDBJ whole genome shotgun (WGS) entry which is preliminary data.</text>
</comment>
<dbReference type="Proteomes" id="UP000729701">
    <property type="component" value="Unassembled WGS sequence"/>
</dbReference>
<gene>
    <name evidence="1" type="ORF">KME60_08340</name>
</gene>
<name>A0A951QL39_9CYAN</name>
<dbReference type="AlphaFoldDB" id="A0A951QL39"/>
<reference evidence="1" key="1">
    <citation type="submission" date="2021-05" db="EMBL/GenBank/DDBJ databases">
        <authorList>
            <person name="Pietrasiak N."/>
            <person name="Ward R."/>
            <person name="Stajich J.E."/>
            <person name="Kurbessoian T."/>
        </authorList>
    </citation>
    <scope>NUCLEOTIDE SEQUENCE</scope>
    <source>
        <strain evidence="1">GSE-NOS-MK-12-04C</strain>
    </source>
</reference>
<sequence length="88" mass="10010">MLRKFNALLKGNHLQWTDDAPEISEQPLKVEVTVLEDYSSLEAKSRGLQMAAALEKIASLNVFPELDAATWQREERQERSLPGRDDVD</sequence>
<dbReference type="EMBL" id="JAHHGZ010000007">
    <property type="protein sequence ID" value="MBW4667426.1"/>
    <property type="molecule type" value="Genomic_DNA"/>
</dbReference>
<protein>
    <submittedName>
        <fullName evidence="1">Uncharacterized protein</fullName>
    </submittedName>
</protein>
<reference evidence="1" key="2">
    <citation type="journal article" date="2022" name="Microbiol. Resour. Announc.">
        <title>Metagenome Sequencing to Explore Phylogenomics of Terrestrial Cyanobacteria.</title>
        <authorList>
            <person name="Ward R.D."/>
            <person name="Stajich J.E."/>
            <person name="Johansen J.R."/>
            <person name="Huntemann M."/>
            <person name="Clum A."/>
            <person name="Foster B."/>
            <person name="Foster B."/>
            <person name="Roux S."/>
            <person name="Palaniappan K."/>
            <person name="Varghese N."/>
            <person name="Mukherjee S."/>
            <person name="Reddy T.B.K."/>
            <person name="Daum C."/>
            <person name="Copeland A."/>
            <person name="Chen I.A."/>
            <person name="Ivanova N.N."/>
            <person name="Kyrpides N.C."/>
            <person name="Shapiro N."/>
            <person name="Eloe-Fadrosh E.A."/>
            <person name="Pietrasiak N."/>
        </authorList>
    </citation>
    <scope>NUCLEOTIDE SEQUENCE</scope>
    <source>
        <strain evidence="1">GSE-NOS-MK-12-04C</strain>
    </source>
</reference>
<accession>A0A951QL39</accession>
<organism evidence="1 2">
    <name type="scientific">Cyanomargarita calcarea GSE-NOS-MK-12-04C</name>
    <dbReference type="NCBI Taxonomy" id="2839659"/>
    <lineage>
        <taxon>Bacteria</taxon>
        <taxon>Bacillati</taxon>
        <taxon>Cyanobacteriota</taxon>
        <taxon>Cyanophyceae</taxon>
        <taxon>Nostocales</taxon>
        <taxon>Cyanomargaritaceae</taxon>
        <taxon>Cyanomargarita</taxon>
    </lineage>
</organism>
<evidence type="ECO:0000313" key="2">
    <source>
        <dbReference type="Proteomes" id="UP000729701"/>
    </source>
</evidence>
<evidence type="ECO:0000313" key="1">
    <source>
        <dbReference type="EMBL" id="MBW4667426.1"/>
    </source>
</evidence>